<feature type="domain" description="EGF-like" evidence="3">
    <location>
        <begin position="173"/>
        <end position="207"/>
    </location>
</feature>
<dbReference type="PROSITE" id="PS50026">
    <property type="entry name" value="EGF_3"/>
    <property type="match status" value="1"/>
</dbReference>
<keyword evidence="5" id="KW-1185">Reference proteome</keyword>
<comment type="similarity">
    <text evidence="1">Belongs to the glycosyltransferase 47 family.</text>
</comment>
<gene>
    <name evidence="4" type="ORF">AB1Y20_003052</name>
</gene>
<protein>
    <recommendedName>
        <fullName evidence="3">EGF-like domain-containing protein</fullName>
    </recommendedName>
</protein>
<dbReference type="Gene3D" id="2.10.25.10">
    <property type="entry name" value="Laminin"/>
    <property type="match status" value="1"/>
</dbReference>
<evidence type="ECO:0000259" key="3">
    <source>
        <dbReference type="PROSITE" id="PS50026"/>
    </source>
</evidence>
<dbReference type="PROSITE" id="PS01186">
    <property type="entry name" value="EGF_2"/>
    <property type="match status" value="1"/>
</dbReference>
<dbReference type="Proteomes" id="UP001515480">
    <property type="component" value="Unassembled WGS sequence"/>
</dbReference>
<dbReference type="EMBL" id="JBGBPQ010000010">
    <property type="protein sequence ID" value="KAL1518768.1"/>
    <property type="molecule type" value="Genomic_DNA"/>
</dbReference>
<sequence length="648" mass="72909">MEALLASEARWLRQQNNAFSSPWLFPSAQGRGPRSKGQLDARRLMSKYLPRDSPPPLGAWREPTLCGTAWHSAYDGRTPNASDGNSGGDACARACGVRAVCVAPLRDAIVPTVRCDCAPYAWGRGCALPTRPPRRSCVRNDSAPWVCDAPACVLETGELRAEGRGARVCAGWPLVGCAMGCHGRGECVAGAVPRCACFEGFHGAACEHASPADCVRDCSRRGECLHGFCACAPPYFGVDCSLSPSTRLRCTARPCVYVYELPARMNVLARKWYSTWRTEGDFKYRAPMLMLEAMLASPHRTTEAAEADYFYVPMWEWEGCWGTHEGVYRAHRYISTIFPFWNRSKGVDHIWFLSRDVGSCDTAWGSVRDELTLSTVLQHWGGATGLEGEVKERCFREGQDVVVPASVRSFKTMMSPYWDEVAPPASRRRWPARTTELFFIGALCWRTMKKVSTMEALIDKCNRSMRGGGRNNPVARYSFGHRIHLWQRLHGLPGYKLHATDFPPSLKETVDVNDEMLRAKYCLCPTGTGWGMRAVHAVILGCVPVIVQHDGKNHPVLQPFEHDLLNWSDFGVVVHYNEVDRVERILKETNLYEKQAGLRQVWTRMIWRRWLPEAQRPKLPGPDAFDTIMEVLKRRLRMLPNLRALVQK</sequence>
<evidence type="ECO:0000256" key="2">
    <source>
        <dbReference type="PROSITE-ProRule" id="PRU00076"/>
    </source>
</evidence>
<name>A0AB34JCP9_PRYPA</name>
<dbReference type="PANTHER" id="PTHR11062">
    <property type="entry name" value="EXOSTOSIN HEPARAN SULFATE GLYCOSYLTRANSFERASE -RELATED"/>
    <property type="match status" value="1"/>
</dbReference>
<proteinExistence type="inferred from homology"/>
<evidence type="ECO:0000313" key="5">
    <source>
        <dbReference type="Proteomes" id="UP001515480"/>
    </source>
</evidence>
<dbReference type="InterPro" id="IPR004263">
    <property type="entry name" value="Exostosin"/>
</dbReference>
<dbReference type="GO" id="GO:0016757">
    <property type="term" value="F:glycosyltransferase activity"/>
    <property type="evidence" value="ECO:0007669"/>
    <property type="project" value="InterPro"/>
</dbReference>
<comment type="caution">
    <text evidence="2">Lacks conserved residue(s) required for the propagation of feature annotation.</text>
</comment>
<organism evidence="4 5">
    <name type="scientific">Prymnesium parvum</name>
    <name type="common">Toxic golden alga</name>
    <dbReference type="NCBI Taxonomy" id="97485"/>
    <lineage>
        <taxon>Eukaryota</taxon>
        <taxon>Haptista</taxon>
        <taxon>Haptophyta</taxon>
        <taxon>Prymnesiophyceae</taxon>
        <taxon>Prymnesiales</taxon>
        <taxon>Prymnesiaceae</taxon>
        <taxon>Prymnesium</taxon>
    </lineage>
</organism>
<keyword evidence="2" id="KW-1015">Disulfide bond</keyword>
<evidence type="ECO:0000313" key="4">
    <source>
        <dbReference type="EMBL" id="KAL1518768.1"/>
    </source>
</evidence>
<dbReference type="AlphaFoldDB" id="A0AB34JCP9"/>
<dbReference type="PANTHER" id="PTHR11062:SF376">
    <property type="entry name" value="EXOSTOSIN FAMILY PROTEIN"/>
    <property type="match status" value="1"/>
</dbReference>
<dbReference type="InterPro" id="IPR000742">
    <property type="entry name" value="EGF"/>
</dbReference>
<keyword evidence="2" id="KW-0245">EGF-like domain</keyword>
<dbReference type="InterPro" id="IPR040911">
    <property type="entry name" value="Exostosin_GT47"/>
</dbReference>
<comment type="caution">
    <text evidence="4">The sequence shown here is derived from an EMBL/GenBank/DDBJ whole genome shotgun (WGS) entry which is preliminary data.</text>
</comment>
<feature type="disulfide bond" evidence="2">
    <location>
        <begin position="177"/>
        <end position="187"/>
    </location>
</feature>
<feature type="disulfide bond" evidence="2">
    <location>
        <begin position="197"/>
        <end position="206"/>
    </location>
</feature>
<accession>A0AB34JCP9</accession>
<evidence type="ECO:0000256" key="1">
    <source>
        <dbReference type="ARBA" id="ARBA00010271"/>
    </source>
</evidence>
<dbReference type="SMART" id="SM00181">
    <property type="entry name" value="EGF"/>
    <property type="match status" value="3"/>
</dbReference>
<dbReference type="Pfam" id="PF03016">
    <property type="entry name" value="Exostosin_GT47"/>
    <property type="match status" value="1"/>
</dbReference>
<dbReference type="PROSITE" id="PS00022">
    <property type="entry name" value="EGF_1"/>
    <property type="match status" value="2"/>
</dbReference>
<reference evidence="4 5" key="1">
    <citation type="journal article" date="2024" name="Science">
        <title>Giant polyketide synthase enzymes in the biosynthesis of giant marine polyether toxins.</title>
        <authorList>
            <person name="Fallon T.R."/>
            <person name="Shende V.V."/>
            <person name="Wierzbicki I.H."/>
            <person name="Pendleton A.L."/>
            <person name="Watervoot N.F."/>
            <person name="Auber R.P."/>
            <person name="Gonzalez D.J."/>
            <person name="Wisecaver J.H."/>
            <person name="Moore B.S."/>
        </authorList>
    </citation>
    <scope>NUCLEOTIDE SEQUENCE [LARGE SCALE GENOMIC DNA]</scope>
    <source>
        <strain evidence="4 5">12B1</strain>
    </source>
</reference>